<feature type="domain" description="DUF2345" evidence="6">
    <location>
        <begin position="812"/>
        <end position="893"/>
    </location>
</feature>
<evidence type="ECO:0000313" key="9">
    <source>
        <dbReference type="Proteomes" id="UP000547674"/>
    </source>
</evidence>
<dbReference type="Gene3D" id="3.55.50.10">
    <property type="entry name" value="Baseplate protein-like domains"/>
    <property type="match status" value="1"/>
</dbReference>
<dbReference type="Gene3D" id="4.10.220.110">
    <property type="match status" value="1"/>
</dbReference>
<dbReference type="Pfam" id="PF22178">
    <property type="entry name" value="Gp5_trimer_C"/>
    <property type="match status" value="1"/>
</dbReference>
<dbReference type="Pfam" id="PF10106">
    <property type="entry name" value="DUF2345"/>
    <property type="match status" value="1"/>
</dbReference>
<evidence type="ECO:0000256" key="3">
    <source>
        <dbReference type="ARBA" id="ARBA00022525"/>
    </source>
</evidence>
<dbReference type="NCBIfam" id="TIGR03361">
    <property type="entry name" value="VI_Rhs_Vgr"/>
    <property type="match status" value="1"/>
</dbReference>
<reference evidence="8 9" key="1">
    <citation type="submission" date="2020-03" db="EMBL/GenBank/DDBJ databases">
        <title>Metabolic flexibility allows generalist bacteria to become dominant in a frequently disturbed ecosystem.</title>
        <authorList>
            <person name="Chen Y.-J."/>
            <person name="Leung P.M."/>
            <person name="Bay S.K."/>
            <person name="Hugenholtz P."/>
            <person name="Kessler A.J."/>
            <person name="Shelley G."/>
            <person name="Waite D.W."/>
            <person name="Cook P.L."/>
            <person name="Greening C."/>
        </authorList>
    </citation>
    <scope>NUCLEOTIDE SEQUENCE [LARGE SCALE GENOMIC DNA]</scope>
    <source>
        <strain evidence="8">SS_bin_28</strain>
    </source>
</reference>
<comment type="subcellular location">
    <subcellularLocation>
        <location evidence="1">Secreted</location>
    </subcellularLocation>
</comment>
<evidence type="ECO:0000256" key="4">
    <source>
        <dbReference type="SAM" id="MobiDB-lite"/>
    </source>
</evidence>
<dbReference type="AlphaFoldDB" id="A0A7Y2EE41"/>
<organism evidence="8 9">
    <name type="scientific">Eiseniibacteriota bacterium</name>
    <dbReference type="NCBI Taxonomy" id="2212470"/>
    <lineage>
        <taxon>Bacteria</taxon>
        <taxon>Candidatus Eiseniibacteriota</taxon>
    </lineage>
</organism>
<dbReference type="InterPro" id="IPR017847">
    <property type="entry name" value="T6SS_RhsGE_Vgr_subset"/>
</dbReference>
<feature type="domain" description="Gp5/Type VI secretion system Vgr protein OB-fold" evidence="5">
    <location>
        <begin position="403"/>
        <end position="472"/>
    </location>
</feature>
<evidence type="ECO:0000256" key="2">
    <source>
        <dbReference type="ARBA" id="ARBA00005558"/>
    </source>
</evidence>
<comment type="similarity">
    <text evidence="2">Belongs to the VgrG protein family.</text>
</comment>
<dbReference type="InterPro" id="IPR006531">
    <property type="entry name" value="Gp5/Vgr_OB"/>
</dbReference>
<comment type="caution">
    <text evidence="8">The sequence shown here is derived from an EMBL/GenBank/DDBJ whole genome shotgun (WGS) entry which is preliminary data.</text>
</comment>
<evidence type="ECO:0000259" key="7">
    <source>
        <dbReference type="Pfam" id="PF22178"/>
    </source>
</evidence>
<gene>
    <name evidence="8" type="primary">tssI</name>
    <name evidence="8" type="ORF">HKN21_15500</name>
</gene>
<keyword evidence="3" id="KW-0964">Secreted</keyword>
<name>A0A7Y2EE41_UNCEI</name>
<dbReference type="Gene3D" id="2.40.50.230">
    <property type="entry name" value="Gp5 N-terminal domain"/>
    <property type="match status" value="1"/>
</dbReference>
<evidence type="ECO:0000259" key="6">
    <source>
        <dbReference type="Pfam" id="PF10106"/>
    </source>
</evidence>
<evidence type="ECO:0000259" key="5">
    <source>
        <dbReference type="Pfam" id="PF04717"/>
    </source>
</evidence>
<feature type="compositionally biased region" description="Polar residues" evidence="4">
    <location>
        <begin position="538"/>
        <end position="561"/>
    </location>
</feature>
<dbReference type="SUPFAM" id="SSF69255">
    <property type="entry name" value="gp5 N-terminal domain-like"/>
    <property type="match status" value="1"/>
</dbReference>
<dbReference type="InterPro" id="IPR037026">
    <property type="entry name" value="Vgr_OB-fold_dom_sf"/>
</dbReference>
<dbReference type="Proteomes" id="UP000547674">
    <property type="component" value="Unassembled WGS sequence"/>
</dbReference>
<protein>
    <submittedName>
        <fullName evidence="8">Type VI secretion system tip protein VgrG</fullName>
    </submittedName>
</protein>
<dbReference type="Gene3D" id="2.30.110.50">
    <property type="match status" value="1"/>
</dbReference>
<dbReference type="PANTHER" id="PTHR32305">
    <property type="match status" value="1"/>
</dbReference>
<evidence type="ECO:0000256" key="1">
    <source>
        <dbReference type="ARBA" id="ARBA00004613"/>
    </source>
</evidence>
<dbReference type="PANTHER" id="PTHR32305:SF15">
    <property type="entry name" value="PROTEIN RHSA-RELATED"/>
    <property type="match status" value="1"/>
</dbReference>
<dbReference type="InterPro" id="IPR054030">
    <property type="entry name" value="Gp5_Vgr_C"/>
</dbReference>
<dbReference type="InterPro" id="IPR006533">
    <property type="entry name" value="T6SS_Vgr_RhsGE"/>
</dbReference>
<dbReference type="Pfam" id="PF04717">
    <property type="entry name" value="Phage_base_V"/>
    <property type="match status" value="1"/>
</dbReference>
<sequence>MSQPIDIATPFDADDIYFRKMVAREELGRPFHYDLELLSENPTLNPEEALGQSMTIRLLAKNNPRYFNGICTQFGLKGSIGRFFVYKVVLRPWLWFLSRSSDCRIYPNNPESVASITVPDIIKDVFRIHGFSDFADDALTGEYQPREFCVQYNESYLDFIHRLMEEEGIYYYFEHEEERHMLRLVDGPTCHTPITDYETVEFRDDVGDTHRPPDCLFTWGSTKAIQTGAFVMDEFEFAVPNSNMQVRASIERDFPGAGFEQFEYRGGYVGEVKSSESDDIGDAFAMDRGQQFATARLEELQAKFETFRGSGNARGFYAGGLFELIEAPRPDMDRPYLITHAVHKLFLSGYEGVQEESTEQTYECFVSSIDAAVPFRLARRTRIPRIEGPQTAIVTGRSDEEIDVDKHGRIKVKFHWDRYREGNETSSCPVRVVQPWAGPGRGAWFTPRIGDEVIVVFLNGDMNHPVVVGSLYNGIARPPYEFPANQSQTGIKSRSTKGGTDANFNELRFEDKMGSEQVFLHAEKTLKIDVKDSESETVGSSISTNAGGAITRNSGASISRTADQDITDKAGNNMTSEATKDINFKAGGSYGLLTNLGIQIKAMNFVAMMIESGAKAAAAALTRGAASGAAAAVAAGAQGGATEGGGEGLGAAGDSALSSAAQTGAAALAALSPAIEAGAAELNQLSEAAAEGMGNLDGPVEAAIQAADALGTAIESGASPEAIAAAFMGMADAVAEAFEDAQKIIEGLLPQIPSITLWAMKDINALALWSMSFEAKVKDITIKASNRNVGIEAKQGVSVAAKKKDIDIKAKKNIKLEAEDNDIDLKAKKENIKLTGKKKITIKSEDDDLVIEAGKKKVFIKGKKQIFLKCGKASISLAESGNIVINGNIVNVKGKAAVSVKGKPVKLN</sequence>
<dbReference type="Pfam" id="PF05954">
    <property type="entry name" value="Phage_GPD"/>
    <property type="match status" value="1"/>
</dbReference>
<dbReference type="InterPro" id="IPR050708">
    <property type="entry name" value="T6SS_VgrG/RHS"/>
</dbReference>
<proteinExistence type="inferred from homology"/>
<dbReference type="GO" id="GO:0005576">
    <property type="term" value="C:extracellular region"/>
    <property type="evidence" value="ECO:0007669"/>
    <property type="project" value="UniProtKB-SubCell"/>
</dbReference>
<dbReference type="SUPFAM" id="SSF69349">
    <property type="entry name" value="Phage fibre proteins"/>
    <property type="match status" value="1"/>
</dbReference>
<evidence type="ECO:0000313" key="8">
    <source>
        <dbReference type="EMBL" id="NNF08169.1"/>
    </source>
</evidence>
<dbReference type="InterPro" id="IPR018769">
    <property type="entry name" value="VgrG2_DUF2345"/>
</dbReference>
<dbReference type="NCBIfam" id="TIGR01646">
    <property type="entry name" value="vgr_GE"/>
    <property type="match status" value="1"/>
</dbReference>
<accession>A0A7Y2EE41</accession>
<feature type="domain" description="Gp5/Type VI secretion system Vgr C-terminal trimerisation" evidence="7">
    <location>
        <begin position="489"/>
        <end position="585"/>
    </location>
</feature>
<dbReference type="EMBL" id="JABDJR010000625">
    <property type="protein sequence ID" value="NNF08169.1"/>
    <property type="molecule type" value="Genomic_DNA"/>
</dbReference>
<dbReference type="SUPFAM" id="SSF69279">
    <property type="entry name" value="Phage tail proteins"/>
    <property type="match status" value="2"/>
</dbReference>
<feature type="region of interest" description="Disordered" evidence="4">
    <location>
        <begin position="538"/>
        <end position="573"/>
    </location>
</feature>